<dbReference type="Pfam" id="PF00071">
    <property type="entry name" value="Ras"/>
    <property type="match status" value="1"/>
</dbReference>
<dbReference type="SMART" id="SM00173">
    <property type="entry name" value="RAS"/>
    <property type="match status" value="1"/>
</dbReference>
<keyword evidence="2" id="KW-0547">Nucleotide-binding</keyword>
<dbReference type="SUPFAM" id="SSF52540">
    <property type="entry name" value="P-loop containing nucleoside triphosphate hydrolases"/>
    <property type="match status" value="1"/>
</dbReference>
<dbReference type="GO" id="GO:0003924">
    <property type="term" value="F:GTPase activity"/>
    <property type="evidence" value="ECO:0007669"/>
    <property type="project" value="InterPro"/>
</dbReference>
<dbReference type="WBParaSite" id="MCU_008909-RA">
    <property type="protein sequence ID" value="MCU_008909-RA"/>
    <property type="gene ID" value="MCU_008909"/>
</dbReference>
<dbReference type="PANTHER" id="PTHR47979">
    <property type="entry name" value="DRAB11-RELATED"/>
    <property type="match status" value="1"/>
</dbReference>
<evidence type="ECO:0000313" key="8">
    <source>
        <dbReference type="WBParaSite" id="MCU_008909-RA"/>
    </source>
</evidence>
<dbReference type="NCBIfam" id="TIGR00231">
    <property type="entry name" value="small_GTP"/>
    <property type="match status" value="1"/>
</dbReference>
<name>A0A0R3U6X4_MESCO</name>
<sequence>MAGPYFDYQFRLILIGDSTVGKSSLLQYFHEGKLSSTPEPTVGVDFFSRNIILSDGKIVKLRLWDTAGQEKFKSITRSYYRNAVGALLIFDITNRESFDHIKGWYEDASANMRSQQAMFVLCGQKADLENRREVSRLEAEALAQSLGIPYMETSALLGTNVEQAFYLLAESVYNHMQAGGFRNLETVSGWDGIKEGYGSRGAIASYRSPQPPHNRISLRDEAPVSSSCC</sequence>
<dbReference type="SMART" id="SM00174">
    <property type="entry name" value="RHO"/>
    <property type="match status" value="1"/>
</dbReference>
<dbReference type="PROSITE" id="PS51420">
    <property type="entry name" value="RHO"/>
    <property type="match status" value="1"/>
</dbReference>
<dbReference type="Gene3D" id="3.40.50.300">
    <property type="entry name" value="P-loop containing nucleotide triphosphate hydrolases"/>
    <property type="match status" value="1"/>
</dbReference>
<reference evidence="8" key="2">
    <citation type="submission" date="2019-11" db="UniProtKB">
        <authorList>
            <consortium name="WormBaseParasite"/>
        </authorList>
    </citation>
    <scope>IDENTIFICATION</scope>
</reference>
<dbReference type="InterPro" id="IPR001806">
    <property type="entry name" value="Small_GTPase"/>
</dbReference>
<accession>A0A0R3U6X4</accession>
<dbReference type="FunFam" id="3.40.50.300:FF:001129">
    <property type="entry name" value="ras-related protein Rab-44 isoform X2"/>
    <property type="match status" value="1"/>
</dbReference>
<dbReference type="AlphaFoldDB" id="A0A0R3U6X4"/>
<evidence type="ECO:0000256" key="5">
    <source>
        <dbReference type="SAM" id="MobiDB-lite"/>
    </source>
</evidence>
<dbReference type="GO" id="GO:0005525">
    <property type="term" value="F:GTP binding"/>
    <property type="evidence" value="ECO:0007669"/>
    <property type="project" value="UniProtKB-KW"/>
</dbReference>
<reference evidence="6 7" key="1">
    <citation type="submission" date="2018-10" db="EMBL/GenBank/DDBJ databases">
        <authorList>
            <consortium name="Pathogen Informatics"/>
        </authorList>
    </citation>
    <scope>NUCLEOTIDE SEQUENCE [LARGE SCALE GENOMIC DNA]</scope>
</reference>
<dbReference type="InterPro" id="IPR050209">
    <property type="entry name" value="Rab_GTPases_membrane_traffic"/>
</dbReference>
<dbReference type="PRINTS" id="PR00449">
    <property type="entry name" value="RASTRNSFRMNG"/>
</dbReference>
<dbReference type="STRING" id="53468.A0A0R3U6X4"/>
<protein>
    <submittedName>
        <fullName evidence="8">Ras-related protein Rab-39B</fullName>
    </submittedName>
</protein>
<evidence type="ECO:0000256" key="4">
    <source>
        <dbReference type="ARBA" id="ARBA00023288"/>
    </source>
</evidence>
<dbReference type="Proteomes" id="UP000267029">
    <property type="component" value="Unassembled WGS sequence"/>
</dbReference>
<dbReference type="OrthoDB" id="9989112at2759"/>
<dbReference type="InterPro" id="IPR027417">
    <property type="entry name" value="P-loop_NTPase"/>
</dbReference>
<keyword evidence="3" id="KW-0342">GTP-binding</keyword>
<evidence type="ECO:0000256" key="1">
    <source>
        <dbReference type="ARBA" id="ARBA00006270"/>
    </source>
</evidence>
<dbReference type="PROSITE" id="PS51419">
    <property type="entry name" value="RAB"/>
    <property type="match status" value="1"/>
</dbReference>
<dbReference type="PROSITE" id="PS51421">
    <property type="entry name" value="RAS"/>
    <property type="match status" value="1"/>
</dbReference>
<dbReference type="SMART" id="SM00176">
    <property type="entry name" value="RAN"/>
    <property type="match status" value="1"/>
</dbReference>
<proteinExistence type="inferred from homology"/>
<keyword evidence="7" id="KW-1185">Reference proteome</keyword>
<gene>
    <name evidence="6" type="ORF">MCOS_LOCUS2560</name>
</gene>
<dbReference type="SMART" id="SM00175">
    <property type="entry name" value="RAB"/>
    <property type="match status" value="1"/>
</dbReference>
<evidence type="ECO:0000256" key="2">
    <source>
        <dbReference type="ARBA" id="ARBA00022741"/>
    </source>
</evidence>
<organism evidence="6 7">
    <name type="scientific">Mesocestoides corti</name>
    <name type="common">Flatworm</name>
    <dbReference type="NCBI Taxonomy" id="53468"/>
    <lineage>
        <taxon>Eukaryota</taxon>
        <taxon>Metazoa</taxon>
        <taxon>Spiralia</taxon>
        <taxon>Lophotrochozoa</taxon>
        <taxon>Platyhelminthes</taxon>
        <taxon>Cestoda</taxon>
        <taxon>Eucestoda</taxon>
        <taxon>Cyclophyllidea</taxon>
        <taxon>Mesocestoididae</taxon>
        <taxon>Mesocestoides</taxon>
    </lineage>
</organism>
<dbReference type="InterPro" id="IPR005225">
    <property type="entry name" value="Small_GTP-bd"/>
</dbReference>
<comment type="similarity">
    <text evidence="1">Belongs to the small GTPase superfamily. Rab family.</text>
</comment>
<evidence type="ECO:0000313" key="6">
    <source>
        <dbReference type="EMBL" id="VDD76557.1"/>
    </source>
</evidence>
<evidence type="ECO:0000256" key="3">
    <source>
        <dbReference type="ARBA" id="ARBA00023134"/>
    </source>
</evidence>
<dbReference type="EMBL" id="UXSR01000434">
    <property type="protein sequence ID" value="VDD76557.1"/>
    <property type="molecule type" value="Genomic_DNA"/>
</dbReference>
<feature type="region of interest" description="Disordered" evidence="5">
    <location>
        <begin position="202"/>
        <end position="229"/>
    </location>
</feature>
<keyword evidence="4" id="KW-0449">Lipoprotein</keyword>
<evidence type="ECO:0000313" key="7">
    <source>
        <dbReference type="Proteomes" id="UP000267029"/>
    </source>
</evidence>